<dbReference type="Proteomes" id="UP000184255">
    <property type="component" value="Unassembled WGS sequence"/>
</dbReference>
<gene>
    <name evidence="2" type="ORF">FMAN_15248</name>
</gene>
<organism evidence="2 3">
    <name type="scientific">Fusarium mangiferae</name>
    <name type="common">Mango malformation disease fungus</name>
    <dbReference type="NCBI Taxonomy" id="192010"/>
    <lineage>
        <taxon>Eukaryota</taxon>
        <taxon>Fungi</taxon>
        <taxon>Dikarya</taxon>
        <taxon>Ascomycota</taxon>
        <taxon>Pezizomycotina</taxon>
        <taxon>Sordariomycetes</taxon>
        <taxon>Hypocreomycetidae</taxon>
        <taxon>Hypocreales</taxon>
        <taxon>Nectriaceae</taxon>
        <taxon>Fusarium</taxon>
        <taxon>Fusarium fujikuroi species complex</taxon>
    </lineage>
</organism>
<name>A0A1L7UGD7_FUSMA</name>
<reference evidence="3" key="1">
    <citation type="journal article" date="2016" name="Genome Biol. Evol.">
        <title>Comparative 'omics' of the Fusarium fujikuroi species complex highlights differences in genetic potential and metabolite synthesis.</title>
        <authorList>
            <person name="Niehaus E.-M."/>
            <person name="Muensterkoetter M."/>
            <person name="Proctor R.H."/>
            <person name="Brown D.W."/>
            <person name="Sharon A."/>
            <person name="Idan Y."/>
            <person name="Oren-Young L."/>
            <person name="Sieber C.M."/>
            <person name="Novak O."/>
            <person name="Pencik A."/>
            <person name="Tarkowska D."/>
            <person name="Hromadova K."/>
            <person name="Freeman S."/>
            <person name="Maymon M."/>
            <person name="Elazar M."/>
            <person name="Youssef S.A."/>
            <person name="El-Shabrawy E.S.M."/>
            <person name="Shalaby A.B.A."/>
            <person name="Houterman P."/>
            <person name="Brock N.L."/>
            <person name="Burkhardt I."/>
            <person name="Tsavkelova E.A."/>
            <person name="Dickschat J.S."/>
            <person name="Galuszka P."/>
            <person name="Gueldener U."/>
            <person name="Tudzynski B."/>
        </authorList>
    </citation>
    <scope>NUCLEOTIDE SEQUENCE [LARGE SCALE GENOMIC DNA]</scope>
    <source>
        <strain evidence="3">MRC7560</strain>
    </source>
</reference>
<protein>
    <submittedName>
        <fullName evidence="2">Uncharacterized protein</fullName>
    </submittedName>
</protein>
<comment type="caution">
    <text evidence="2">The sequence shown here is derived from an EMBL/GenBank/DDBJ whole genome shotgun (WGS) entry which is preliminary data.</text>
</comment>
<proteinExistence type="predicted"/>
<feature type="compositionally biased region" description="Basic and acidic residues" evidence="1">
    <location>
        <begin position="92"/>
        <end position="102"/>
    </location>
</feature>
<dbReference type="RefSeq" id="XP_041690270.1">
    <property type="nucleotide sequence ID" value="XM_041824829.1"/>
</dbReference>
<dbReference type="VEuPathDB" id="FungiDB:FMAN_15248"/>
<evidence type="ECO:0000313" key="2">
    <source>
        <dbReference type="EMBL" id="CVL07075.1"/>
    </source>
</evidence>
<feature type="region of interest" description="Disordered" evidence="1">
    <location>
        <begin position="65"/>
        <end position="136"/>
    </location>
</feature>
<sequence>MSSNNPTKTMKRKVSSQDNNVDISEVPLPPWKKIRVPGDDITLPIYQDSKPFAPFPEEIELLMKDILEDLDPQSSPPASPMHSEDETDESEEASHHVARDKNPVVAGDSNEATNHCKGEEEAQINPTALCDGGKKV</sequence>
<dbReference type="AlphaFoldDB" id="A0A1L7UGD7"/>
<evidence type="ECO:0000313" key="3">
    <source>
        <dbReference type="Proteomes" id="UP000184255"/>
    </source>
</evidence>
<accession>A0A1L7UGD7</accession>
<keyword evidence="3" id="KW-1185">Reference proteome</keyword>
<feature type="region of interest" description="Disordered" evidence="1">
    <location>
        <begin position="1"/>
        <end position="34"/>
    </location>
</feature>
<dbReference type="EMBL" id="FCQH01000019">
    <property type="protein sequence ID" value="CVL07075.1"/>
    <property type="molecule type" value="Genomic_DNA"/>
</dbReference>
<evidence type="ECO:0000256" key="1">
    <source>
        <dbReference type="SAM" id="MobiDB-lite"/>
    </source>
</evidence>
<dbReference type="GeneID" id="65094490"/>